<reference evidence="2 3" key="1">
    <citation type="submission" date="2023-06" db="EMBL/GenBank/DDBJ databases">
        <title>Roseiconus lacunae JC819 isolated from Gulf of Mannar region, Tamil Nadu.</title>
        <authorList>
            <person name="Pk S."/>
            <person name="Ch S."/>
            <person name="Ch V.R."/>
        </authorList>
    </citation>
    <scope>NUCLEOTIDE SEQUENCE [LARGE SCALE GENOMIC DNA]</scope>
    <source>
        <strain evidence="2 3">JC819</strain>
    </source>
</reference>
<comment type="caution">
    <text evidence="2">The sequence shown here is derived from an EMBL/GenBank/DDBJ whole genome shotgun (WGS) entry which is preliminary data.</text>
</comment>
<dbReference type="Gene3D" id="2.40.10.220">
    <property type="entry name" value="predicted glycosyltransferase like domains"/>
    <property type="match status" value="1"/>
</dbReference>
<evidence type="ECO:0000259" key="1">
    <source>
        <dbReference type="Pfam" id="PF07238"/>
    </source>
</evidence>
<dbReference type="RefSeq" id="WP_289164564.1">
    <property type="nucleotide sequence ID" value="NZ_JASZZN010000011.1"/>
</dbReference>
<dbReference type="SUPFAM" id="SSF141371">
    <property type="entry name" value="PilZ domain-like"/>
    <property type="match status" value="1"/>
</dbReference>
<dbReference type="Proteomes" id="UP001239462">
    <property type="component" value="Unassembled WGS sequence"/>
</dbReference>
<dbReference type="EMBL" id="JASZZN010000011">
    <property type="protein sequence ID" value="MDM4017041.1"/>
    <property type="molecule type" value="Genomic_DNA"/>
</dbReference>
<dbReference type="InterPro" id="IPR009875">
    <property type="entry name" value="PilZ_domain"/>
</dbReference>
<accession>A0ABT7PLL3</accession>
<evidence type="ECO:0000313" key="2">
    <source>
        <dbReference type="EMBL" id="MDM4017041.1"/>
    </source>
</evidence>
<evidence type="ECO:0000313" key="3">
    <source>
        <dbReference type="Proteomes" id="UP001239462"/>
    </source>
</evidence>
<name>A0ABT7PLL3_9BACT</name>
<sequence length="176" mass="20630">MAKLTLRDIELVYDGESLTICSVENEDARLTLDEHAVEELIHFVETIQRSQSAIPDDDNRRQSFRVPILRRDDLQVLIHFRGMEFEGRPENVSMTGVFIKASDRDPVQFQIGDEARLVLTCNDESIEMKGVVRRIARNGYGFFFPACLRFHQVDPPPEVRRLVMELQRRWMMYRTD</sequence>
<organism evidence="2 3">
    <name type="scientific">Roseiconus lacunae</name>
    <dbReference type="NCBI Taxonomy" id="2605694"/>
    <lineage>
        <taxon>Bacteria</taxon>
        <taxon>Pseudomonadati</taxon>
        <taxon>Planctomycetota</taxon>
        <taxon>Planctomycetia</taxon>
        <taxon>Pirellulales</taxon>
        <taxon>Pirellulaceae</taxon>
        <taxon>Roseiconus</taxon>
    </lineage>
</organism>
<dbReference type="Pfam" id="PF07238">
    <property type="entry name" value="PilZ"/>
    <property type="match status" value="1"/>
</dbReference>
<protein>
    <submittedName>
        <fullName evidence="2">PilZ domain-containing protein</fullName>
    </submittedName>
</protein>
<gene>
    <name evidence="2" type="ORF">QTN89_16450</name>
</gene>
<keyword evidence="3" id="KW-1185">Reference proteome</keyword>
<feature type="domain" description="PilZ" evidence="1">
    <location>
        <begin position="59"/>
        <end position="144"/>
    </location>
</feature>
<proteinExistence type="predicted"/>